<dbReference type="Proteomes" id="UP000271162">
    <property type="component" value="Unassembled WGS sequence"/>
</dbReference>
<dbReference type="AlphaFoldDB" id="A0A0N4XS75"/>
<dbReference type="PANTHER" id="PTHR47633">
    <property type="entry name" value="IMMUNOGLOBULIN"/>
    <property type="match status" value="1"/>
</dbReference>
<sequence length="83" mass="9120">MEEVVEKKEYAPRFNPGLEDKSVNVGQSVRLTCTVDAIPKASIVWYKDGLPLRSGGRHNIIIAEDGTCTLDIAETVEGKFSLL</sequence>
<dbReference type="PROSITE" id="PS50835">
    <property type="entry name" value="IG_LIKE"/>
    <property type="match status" value="1"/>
</dbReference>
<dbReference type="InterPro" id="IPR007110">
    <property type="entry name" value="Ig-like_dom"/>
</dbReference>
<evidence type="ECO:0000259" key="1">
    <source>
        <dbReference type="PROSITE" id="PS50835"/>
    </source>
</evidence>
<accession>A0A0N4XS75</accession>
<dbReference type="EMBL" id="UYSL01012804">
    <property type="protein sequence ID" value="VDL68966.1"/>
    <property type="molecule type" value="Genomic_DNA"/>
</dbReference>
<dbReference type="WBParaSite" id="NBR_0000537701-mRNA-1">
    <property type="protein sequence ID" value="NBR_0000537701-mRNA-1"/>
    <property type="gene ID" value="NBR_0000537701"/>
</dbReference>
<organism evidence="4">
    <name type="scientific">Nippostrongylus brasiliensis</name>
    <name type="common">Rat hookworm</name>
    <dbReference type="NCBI Taxonomy" id="27835"/>
    <lineage>
        <taxon>Eukaryota</taxon>
        <taxon>Metazoa</taxon>
        <taxon>Ecdysozoa</taxon>
        <taxon>Nematoda</taxon>
        <taxon>Chromadorea</taxon>
        <taxon>Rhabditida</taxon>
        <taxon>Rhabditina</taxon>
        <taxon>Rhabditomorpha</taxon>
        <taxon>Strongyloidea</taxon>
        <taxon>Heligmosomidae</taxon>
        <taxon>Nippostrongylus</taxon>
    </lineage>
</organism>
<reference evidence="4" key="1">
    <citation type="submission" date="2017-02" db="UniProtKB">
        <authorList>
            <consortium name="WormBaseParasite"/>
        </authorList>
    </citation>
    <scope>IDENTIFICATION</scope>
</reference>
<dbReference type="Gene3D" id="2.60.40.10">
    <property type="entry name" value="Immunoglobulins"/>
    <property type="match status" value="1"/>
</dbReference>
<dbReference type="SUPFAM" id="SSF48726">
    <property type="entry name" value="Immunoglobulin"/>
    <property type="match status" value="1"/>
</dbReference>
<keyword evidence="3" id="KW-1185">Reference proteome</keyword>
<dbReference type="InterPro" id="IPR013098">
    <property type="entry name" value="Ig_I-set"/>
</dbReference>
<protein>
    <submittedName>
        <fullName evidence="4">Ig-like domain-containing protein</fullName>
    </submittedName>
</protein>
<dbReference type="Pfam" id="PF07679">
    <property type="entry name" value="I-set"/>
    <property type="match status" value="1"/>
</dbReference>
<dbReference type="STRING" id="27835.A0A0N4XS75"/>
<gene>
    <name evidence="2" type="ORF">NBR_LOCUS5377</name>
</gene>
<dbReference type="InterPro" id="IPR036179">
    <property type="entry name" value="Ig-like_dom_sf"/>
</dbReference>
<dbReference type="InterPro" id="IPR013783">
    <property type="entry name" value="Ig-like_fold"/>
</dbReference>
<evidence type="ECO:0000313" key="4">
    <source>
        <dbReference type="WBParaSite" id="NBR_0000537701-mRNA-1"/>
    </source>
</evidence>
<evidence type="ECO:0000313" key="2">
    <source>
        <dbReference type="EMBL" id="VDL68966.1"/>
    </source>
</evidence>
<feature type="domain" description="Ig-like" evidence="1">
    <location>
        <begin position="12"/>
        <end position="49"/>
    </location>
</feature>
<proteinExistence type="predicted"/>
<reference evidence="2 3" key="2">
    <citation type="submission" date="2018-11" db="EMBL/GenBank/DDBJ databases">
        <authorList>
            <consortium name="Pathogen Informatics"/>
        </authorList>
    </citation>
    <scope>NUCLEOTIDE SEQUENCE [LARGE SCALE GENOMIC DNA]</scope>
</reference>
<evidence type="ECO:0000313" key="3">
    <source>
        <dbReference type="Proteomes" id="UP000271162"/>
    </source>
</evidence>
<name>A0A0N4XS75_NIPBR</name>